<keyword evidence="4" id="KW-1185">Reference proteome</keyword>
<dbReference type="PROSITE" id="PS00108">
    <property type="entry name" value="PROTEIN_KINASE_ST"/>
    <property type="match status" value="1"/>
</dbReference>
<dbReference type="GO" id="GO:0005524">
    <property type="term" value="F:ATP binding"/>
    <property type="evidence" value="ECO:0007669"/>
    <property type="project" value="InterPro"/>
</dbReference>
<dbReference type="Proteomes" id="UP001153069">
    <property type="component" value="Unassembled WGS sequence"/>
</dbReference>
<dbReference type="InterPro" id="IPR045269">
    <property type="entry name" value="Atg1-like"/>
</dbReference>
<organism evidence="3 4">
    <name type="scientific">Seminavis robusta</name>
    <dbReference type="NCBI Taxonomy" id="568900"/>
    <lineage>
        <taxon>Eukaryota</taxon>
        <taxon>Sar</taxon>
        <taxon>Stramenopiles</taxon>
        <taxon>Ochrophyta</taxon>
        <taxon>Bacillariophyta</taxon>
        <taxon>Bacillariophyceae</taxon>
        <taxon>Bacillariophycidae</taxon>
        <taxon>Naviculales</taxon>
        <taxon>Naviculaceae</taxon>
        <taxon>Seminavis</taxon>
    </lineage>
</organism>
<dbReference type="Gene3D" id="1.10.510.10">
    <property type="entry name" value="Transferase(Phosphotransferase) domain 1"/>
    <property type="match status" value="1"/>
</dbReference>
<dbReference type="InterPro" id="IPR000719">
    <property type="entry name" value="Prot_kinase_dom"/>
</dbReference>
<keyword evidence="3" id="KW-0808">Transferase</keyword>
<dbReference type="GO" id="GO:0004674">
    <property type="term" value="F:protein serine/threonine kinase activity"/>
    <property type="evidence" value="ECO:0007669"/>
    <property type="project" value="InterPro"/>
</dbReference>
<dbReference type="GO" id="GO:0005737">
    <property type="term" value="C:cytoplasm"/>
    <property type="evidence" value="ECO:0007669"/>
    <property type="project" value="TreeGrafter"/>
</dbReference>
<dbReference type="GO" id="GO:0010506">
    <property type="term" value="P:regulation of autophagy"/>
    <property type="evidence" value="ECO:0007669"/>
    <property type="project" value="InterPro"/>
</dbReference>
<evidence type="ECO:0000259" key="2">
    <source>
        <dbReference type="PROSITE" id="PS50011"/>
    </source>
</evidence>
<dbReference type="AlphaFoldDB" id="A0A9N8ETU9"/>
<dbReference type="EMBL" id="CAICTM010001855">
    <property type="protein sequence ID" value="CAB9526623.1"/>
    <property type="molecule type" value="Genomic_DNA"/>
</dbReference>
<dbReference type="OrthoDB" id="68483at2759"/>
<accession>A0A9N8ETU9</accession>
<dbReference type="SMART" id="SM00220">
    <property type="entry name" value="S_TKc"/>
    <property type="match status" value="1"/>
</dbReference>
<comment type="caution">
    <text evidence="3">The sequence shown here is derived from an EMBL/GenBank/DDBJ whole genome shotgun (WGS) entry which is preliminary data.</text>
</comment>
<dbReference type="Pfam" id="PF00069">
    <property type="entry name" value="Pkinase"/>
    <property type="match status" value="1"/>
</dbReference>
<evidence type="ECO:0000313" key="4">
    <source>
        <dbReference type="Proteomes" id="UP001153069"/>
    </source>
</evidence>
<dbReference type="PANTHER" id="PTHR24348:SF72">
    <property type="entry name" value="SERINE_THREONINE PROTEIN KINASE"/>
    <property type="match status" value="1"/>
</dbReference>
<dbReference type="InterPro" id="IPR008271">
    <property type="entry name" value="Ser/Thr_kinase_AS"/>
</dbReference>
<keyword evidence="3" id="KW-0418">Kinase</keyword>
<sequence>MRTSRRERISRGSRRNLVDDKDKLEEVLDSNGDVKRVADLTFDHGILGKGSYGTVRLARRPVRSRKQVDPPSEPPPPSNMLLKSASVRNLLSVAKDIMGMSRRLLNVTNDDDEQEEEELVAVKIFRKSTLKRTKSFERSKASRRMLVKTAWMNVEREIAICKKLSHPNLVKLHEVLSPESDMLYMVLEYCQLGEILTFQTQDKMFRREGSTEGMNMVDGHFQPDTAALFMVDILHGLAYLHDNHIAHRDLKPENILISQTPAGVPIAKLSDFGVAHMFENQEQSSCNADDAALSPQELVHKYSQRALSNVSNCQDTVTSTEGTMVFWSPEMCQGRKEFSAFSADVWAAGVCFYIFVSGRLPFFDELEIDLIEKIANSDVPLDSLGGVCDSLMSLLRTVLNPDPTKRATVGDCLQHPFLKEASAARMLHLSNKCEKGSA</sequence>
<feature type="domain" description="Protein kinase" evidence="2">
    <location>
        <begin position="41"/>
        <end position="418"/>
    </location>
</feature>
<dbReference type="PANTHER" id="PTHR24348">
    <property type="entry name" value="SERINE/THREONINE-PROTEIN KINASE UNC-51-RELATED"/>
    <property type="match status" value="1"/>
</dbReference>
<protein>
    <submittedName>
        <fullName evidence="3">Activated protein kinase catalytic subunit alpha-1</fullName>
    </submittedName>
</protein>
<reference evidence="3" key="1">
    <citation type="submission" date="2020-06" db="EMBL/GenBank/DDBJ databases">
        <authorList>
            <consortium name="Plant Systems Biology data submission"/>
        </authorList>
    </citation>
    <scope>NUCLEOTIDE SEQUENCE</scope>
    <source>
        <strain evidence="3">D6</strain>
    </source>
</reference>
<gene>
    <name evidence="3" type="ORF">SEMRO_1857_G302050.1</name>
</gene>
<evidence type="ECO:0000313" key="3">
    <source>
        <dbReference type="EMBL" id="CAB9526623.1"/>
    </source>
</evidence>
<dbReference type="PROSITE" id="PS50011">
    <property type="entry name" value="PROTEIN_KINASE_DOM"/>
    <property type="match status" value="1"/>
</dbReference>
<proteinExistence type="predicted"/>
<dbReference type="SUPFAM" id="SSF56112">
    <property type="entry name" value="Protein kinase-like (PK-like)"/>
    <property type="match status" value="1"/>
</dbReference>
<name>A0A9N8ETU9_9STRA</name>
<dbReference type="InterPro" id="IPR011009">
    <property type="entry name" value="Kinase-like_dom_sf"/>
</dbReference>
<feature type="region of interest" description="Disordered" evidence="1">
    <location>
        <begin position="57"/>
        <end position="81"/>
    </location>
</feature>
<evidence type="ECO:0000256" key="1">
    <source>
        <dbReference type="SAM" id="MobiDB-lite"/>
    </source>
</evidence>
<dbReference type="CDD" id="cd14008">
    <property type="entry name" value="STKc_LKB1_CaMKK"/>
    <property type="match status" value="1"/>
</dbReference>
<dbReference type="Gene3D" id="3.30.200.20">
    <property type="entry name" value="Phosphorylase Kinase, domain 1"/>
    <property type="match status" value="1"/>
</dbReference>